<feature type="non-terminal residue" evidence="1">
    <location>
        <position position="93"/>
    </location>
</feature>
<evidence type="ECO:0008006" key="3">
    <source>
        <dbReference type="Google" id="ProtNLM"/>
    </source>
</evidence>
<dbReference type="Proteomes" id="UP000824469">
    <property type="component" value="Unassembled WGS sequence"/>
</dbReference>
<dbReference type="AlphaFoldDB" id="A0AA38CRG4"/>
<dbReference type="OMA" id="THDCVEI"/>
<protein>
    <recommendedName>
        <fullName evidence="3">Reverse transcriptase domain-containing protein</fullName>
    </recommendedName>
</protein>
<sequence length="93" mass="10529">MLAIFSYLTHDCVEIYMDDFTDYGATFQDVVDNLDNVLAWCEKHQLSLNHGKCLFMMEQGIVLGHHVSAEGIKVDSDKFSIIVTFPSPTNQTK</sequence>
<evidence type="ECO:0000313" key="1">
    <source>
        <dbReference type="EMBL" id="KAH9302602.1"/>
    </source>
</evidence>
<evidence type="ECO:0000313" key="2">
    <source>
        <dbReference type="Proteomes" id="UP000824469"/>
    </source>
</evidence>
<dbReference type="InterPro" id="IPR043128">
    <property type="entry name" value="Rev_trsase/Diguanyl_cyclase"/>
</dbReference>
<dbReference type="PANTHER" id="PTHR37984:SF5">
    <property type="entry name" value="PROTEIN NYNRIN-LIKE"/>
    <property type="match status" value="1"/>
</dbReference>
<dbReference type="InterPro" id="IPR050951">
    <property type="entry name" value="Retrovirus_Pol_polyprotein"/>
</dbReference>
<gene>
    <name evidence="1" type="ORF">KI387_014185</name>
</gene>
<proteinExistence type="predicted"/>
<accession>A0AA38CRG4</accession>
<keyword evidence="2" id="KW-1185">Reference proteome</keyword>
<dbReference type="PANTHER" id="PTHR37984">
    <property type="entry name" value="PROTEIN CBG26694"/>
    <property type="match status" value="1"/>
</dbReference>
<reference evidence="1 2" key="1">
    <citation type="journal article" date="2021" name="Nat. Plants">
        <title>The Taxus genome provides insights into paclitaxel biosynthesis.</title>
        <authorList>
            <person name="Xiong X."/>
            <person name="Gou J."/>
            <person name="Liao Q."/>
            <person name="Li Y."/>
            <person name="Zhou Q."/>
            <person name="Bi G."/>
            <person name="Li C."/>
            <person name="Du R."/>
            <person name="Wang X."/>
            <person name="Sun T."/>
            <person name="Guo L."/>
            <person name="Liang H."/>
            <person name="Lu P."/>
            <person name="Wu Y."/>
            <person name="Zhang Z."/>
            <person name="Ro D.K."/>
            <person name="Shang Y."/>
            <person name="Huang S."/>
            <person name="Yan J."/>
        </authorList>
    </citation>
    <scope>NUCLEOTIDE SEQUENCE [LARGE SCALE GENOMIC DNA]</scope>
    <source>
        <strain evidence="1">Ta-2019</strain>
    </source>
</reference>
<dbReference type="EMBL" id="JAHRHJ020000009">
    <property type="protein sequence ID" value="KAH9302602.1"/>
    <property type="molecule type" value="Genomic_DNA"/>
</dbReference>
<dbReference type="Gene3D" id="3.30.70.270">
    <property type="match status" value="1"/>
</dbReference>
<organism evidence="1 2">
    <name type="scientific">Taxus chinensis</name>
    <name type="common">Chinese yew</name>
    <name type="synonym">Taxus wallichiana var. chinensis</name>
    <dbReference type="NCBI Taxonomy" id="29808"/>
    <lineage>
        <taxon>Eukaryota</taxon>
        <taxon>Viridiplantae</taxon>
        <taxon>Streptophyta</taxon>
        <taxon>Embryophyta</taxon>
        <taxon>Tracheophyta</taxon>
        <taxon>Spermatophyta</taxon>
        <taxon>Pinopsida</taxon>
        <taxon>Pinidae</taxon>
        <taxon>Conifers II</taxon>
        <taxon>Cupressales</taxon>
        <taxon>Taxaceae</taxon>
        <taxon>Taxus</taxon>
    </lineage>
</organism>
<comment type="caution">
    <text evidence="1">The sequence shown here is derived from an EMBL/GenBank/DDBJ whole genome shotgun (WGS) entry which is preliminary data.</text>
</comment>
<dbReference type="InterPro" id="IPR043502">
    <property type="entry name" value="DNA/RNA_pol_sf"/>
</dbReference>
<name>A0AA38CRG4_TAXCH</name>
<dbReference type="SUPFAM" id="SSF56672">
    <property type="entry name" value="DNA/RNA polymerases"/>
    <property type="match status" value="1"/>
</dbReference>